<organism evidence="1 2">
    <name type="scientific">Calothrix parasitica NIES-267</name>
    <dbReference type="NCBI Taxonomy" id="1973488"/>
    <lineage>
        <taxon>Bacteria</taxon>
        <taxon>Bacillati</taxon>
        <taxon>Cyanobacteriota</taxon>
        <taxon>Cyanophyceae</taxon>
        <taxon>Nostocales</taxon>
        <taxon>Calotrichaceae</taxon>
        <taxon>Calothrix</taxon>
    </lineage>
</organism>
<evidence type="ECO:0000313" key="2">
    <source>
        <dbReference type="Proteomes" id="UP000218418"/>
    </source>
</evidence>
<proteinExistence type="predicted"/>
<evidence type="ECO:0000313" key="1">
    <source>
        <dbReference type="EMBL" id="BAY83651.1"/>
    </source>
</evidence>
<accession>A0A1Z4LR50</accession>
<sequence length="152" mass="17629">MFGSGEFGFNLFDINIPDCENVKDRLASDKMILVDYCKDNCSLSDEVIELLDNAYLFGARHNFISFFFDLRNYNEQDKSCDIHAIECSSGFTICFGRDFFKFIRDYCVGEEAKEVSGFLVEMPPVNGQDDPLYEPRSRSKSFIPCNRYEDMY</sequence>
<protein>
    <submittedName>
        <fullName evidence="1">Uncharacterized protein</fullName>
    </submittedName>
</protein>
<dbReference type="Proteomes" id="UP000218418">
    <property type="component" value="Chromosome"/>
</dbReference>
<reference evidence="1 2" key="1">
    <citation type="submission" date="2017-06" db="EMBL/GenBank/DDBJ databases">
        <title>Genome sequencing of cyanobaciteial culture collection at National Institute for Environmental Studies (NIES).</title>
        <authorList>
            <person name="Hirose Y."/>
            <person name="Shimura Y."/>
            <person name="Fujisawa T."/>
            <person name="Nakamura Y."/>
            <person name="Kawachi M."/>
        </authorList>
    </citation>
    <scope>NUCLEOTIDE SEQUENCE [LARGE SCALE GENOMIC DNA]</scope>
    <source>
        <strain evidence="1 2">NIES-267</strain>
    </source>
</reference>
<dbReference type="EMBL" id="AP018227">
    <property type="protein sequence ID" value="BAY83651.1"/>
    <property type="molecule type" value="Genomic_DNA"/>
</dbReference>
<keyword evidence="2" id="KW-1185">Reference proteome</keyword>
<gene>
    <name evidence="1" type="ORF">NIES267_31410</name>
</gene>
<dbReference type="AlphaFoldDB" id="A0A1Z4LR50"/>
<name>A0A1Z4LR50_9CYAN</name>